<dbReference type="EMBL" id="LS483254">
    <property type="protein sequence ID" value="SQD92997.1"/>
    <property type="molecule type" value="Genomic_DNA"/>
</dbReference>
<proteinExistence type="predicted"/>
<evidence type="ECO:0000313" key="3">
    <source>
        <dbReference type="EMBL" id="SQD92997.1"/>
    </source>
</evidence>
<dbReference type="Proteomes" id="UP000249818">
    <property type="component" value="Chromosome BARAN1"/>
</dbReference>
<dbReference type="AlphaFoldDB" id="A0A2X3K6Z4"/>
<keyword evidence="4" id="KW-1185">Reference proteome</keyword>
<name>A0A2X3K6Z4_9BACT</name>
<evidence type="ECO:0000313" key="4">
    <source>
        <dbReference type="Proteomes" id="UP000249818"/>
    </source>
</evidence>
<dbReference type="RefSeq" id="WP_157959483.1">
    <property type="nucleotide sequence ID" value="NZ_LS483254.1"/>
</dbReference>
<sequence>MALFGVAGIVVTLVMLIVRSIFKRDGGKKRLWIIGAASLVLFIVGVVTGIWSVPDGYNAGQQVAEVSEPVSLQQEQEQKPEQEIEQPSTPEQSAVTPIEEEQVFQKEEKPKPYQEWLKSTVEAEIGAESNLNLPRVAGIDFENGDESKPVISLVADDNLTINLVRTVMLFDATNVFKAIFADGRAKVVTIVWGRPVTDKYGNTKMKAVMGIEMSRDTANKINWSNFLHSNLPKVADDFYEAPQSEW</sequence>
<keyword evidence="2" id="KW-0812">Transmembrane</keyword>
<protein>
    <submittedName>
        <fullName evidence="3">Uncharacterized protein</fullName>
    </submittedName>
</protein>
<accession>A0A2X3K6Z4</accession>
<reference evidence="4" key="1">
    <citation type="submission" date="2018-05" db="EMBL/GenBank/DDBJ databases">
        <authorList>
            <person name="Hao L."/>
        </authorList>
    </citation>
    <scope>NUCLEOTIDE SEQUENCE [LARGE SCALE GENOMIC DNA]</scope>
</reference>
<evidence type="ECO:0000256" key="2">
    <source>
        <dbReference type="SAM" id="Phobius"/>
    </source>
</evidence>
<organism evidence="3 4">
    <name type="scientific">Candidatus Bipolaricaulis anaerobius</name>
    <dbReference type="NCBI Taxonomy" id="2026885"/>
    <lineage>
        <taxon>Bacteria</taxon>
        <taxon>Candidatus Bipolaricaulota</taxon>
        <taxon>Candidatus Bipolaricaulia</taxon>
        <taxon>Candidatus Bipolaricaulales</taxon>
        <taxon>Candidatus Bipolaricaulaceae</taxon>
        <taxon>Candidatus Bipolaricaulis</taxon>
    </lineage>
</organism>
<dbReference type="KEGG" id="bana:BARAN1_0973"/>
<keyword evidence="2" id="KW-0472">Membrane</keyword>
<feature type="region of interest" description="Disordered" evidence="1">
    <location>
        <begin position="68"/>
        <end position="98"/>
    </location>
</feature>
<keyword evidence="2" id="KW-1133">Transmembrane helix</keyword>
<gene>
    <name evidence="3" type="ORF">BARAN1_0973</name>
</gene>
<feature type="transmembrane region" description="Helical" evidence="2">
    <location>
        <begin position="31"/>
        <end position="53"/>
    </location>
</feature>
<feature type="transmembrane region" description="Helical" evidence="2">
    <location>
        <begin position="6"/>
        <end position="22"/>
    </location>
</feature>
<evidence type="ECO:0000256" key="1">
    <source>
        <dbReference type="SAM" id="MobiDB-lite"/>
    </source>
</evidence>
<dbReference type="OrthoDB" id="287883at2"/>